<dbReference type="GO" id="GO:0022857">
    <property type="term" value="F:transmembrane transporter activity"/>
    <property type="evidence" value="ECO:0007669"/>
    <property type="project" value="InterPro"/>
</dbReference>
<feature type="transmembrane region" description="Helical" evidence="6">
    <location>
        <begin position="315"/>
        <end position="336"/>
    </location>
</feature>
<evidence type="ECO:0000256" key="2">
    <source>
        <dbReference type="ARBA" id="ARBA00022692"/>
    </source>
</evidence>
<keyword evidence="2 6" id="KW-0812">Transmembrane</keyword>
<evidence type="ECO:0000256" key="4">
    <source>
        <dbReference type="ARBA" id="ARBA00023136"/>
    </source>
</evidence>
<dbReference type="PANTHER" id="PTHR24064">
    <property type="entry name" value="SOLUTE CARRIER FAMILY 22 MEMBER"/>
    <property type="match status" value="1"/>
</dbReference>
<name>A0AAD1TCY1_PELCU</name>
<dbReference type="CDD" id="cd17443">
    <property type="entry name" value="MFS_SLC22A31"/>
    <property type="match status" value="1"/>
</dbReference>
<feature type="transmembrane region" description="Helical" evidence="6">
    <location>
        <begin position="459"/>
        <end position="479"/>
    </location>
</feature>
<protein>
    <submittedName>
        <fullName evidence="7">Solute carrier family 22 member 31</fullName>
    </submittedName>
</protein>
<feature type="transmembrane region" description="Helical" evidence="6">
    <location>
        <begin position="20"/>
        <end position="38"/>
    </location>
</feature>
<reference evidence="7" key="1">
    <citation type="submission" date="2022-03" db="EMBL/GenBank/DDBJ databases">
        <authorList>
            <person name="Alioto T."/>
            <person name="Alioto T."/>
            <person name="Gomez Garrido J."/>
        </authorList>
    </citation>
    <scope>NUCLEOTIDE SEQUENCE</scope>
</reference>
<keyword evidence="4 6" id="KW-0472">Membrane</keyword>
<dbReference type="Pfam" id="PF00083">
    <property type="entry name" value="Sugar_tr"/>
    <property type="match status" value="1"/>
</dbReference>
<dbReference type="Gene3D" id="1.20.1250.20">
    <property type="entry name" value="MFS general substrate transporter like domains"/>
    <property type="match status" value="1"/>
</dbReference>
<sequence>MDFDWQVWPLVGGFGRYTRLVAAATWLPSLALALGFFSEGLYTTRPVYQCPGATGVTRELCNSTAAPPGNHSDSCPTGWRYDTQGWLENNIITQWDLVCANQWRVPLEHICNLTGMLFGYILFGLICDRWGRRAALISTLVTAVPLGLALSFSPGYLSFVVLRAGFSAALAGMFLSFYIARLELCTPCHRLMVTMIGGFFWAAGELLLPGLAFLCSDWRLLQGVVTGTLMLLGLFWCCHSLFPESPRWLLATQQLERCKESLCVFARANGVELSEEFSGPGSLFAEIDASCEGYPRPRYYSICSIFGTRLIWKNALILGFTTFIGCGIRPCFVRNLQTLGPYIPYFLQAGSEILACILLCITVNLWGRRSVLFLCTILTGFCSLLLLALTQYLFIGATVAISVLGFLCAHAVVMLSIFYASEVLPTVLRGSGLGFIIGLSMVGRAAYPIMELQQKAGFFLHHVVLSSFCIISVLSILLLPETKRKSLPETLRQGDSLRRPPLIIHPKQDSVPLLRHSNKARTDYNPDSYARLASSTKKMITRDRVATKKGKENQALTKD</sequence>
<organism evidence="7 8">
    <name type="scientific">Pelobates cultripes</name>
    <name type="common">Western spadefoot toad</name>
    <dbReference type="NCBI Taxonomy" id="61616"/>
    <lineage>
        <taxon>Eukaryota</taxon>
        <taxon>Metazoa</taxon>
        <taxon>Chordata</taxon>
        <taxon>Craniata</taxon>
        <taxon>Vertebrata</taxon>
        <taxon>Euteleostomi</taxon>
        <taxon>Amphibia</taxon>
        <taxon>Batrachia</taxon>
        <taxon>Anura</taxon>
        <taxon>Pelobatoidea</taxon>
        <taxon>Pelobatidae</taxon>
        <taxon>Pelobates</taxon>
    </lineage>
</organism>
<dbReference type="AlphaFoldDB" id="A0AAD1TCY1"/>
<feature type="transmembrane region" description="Helical" evidence="6">
    <location>
        <begin position="191"/>
        <end position="214"/>
    </location>
</feature>
<dbReference type="InterPro" id="IPR036259">
    <property type="entry name" value="MFS_trans_sf"/>
</dbReference>
<feature type="transmembrane region" description="Helical" evidence="6">
    <location>
        <begin position="107"/>
        <end position="127"/>
    </location>
</feature>
<proteinExistence type="predicted"/>
<evidence type="ECO:0000313" key="8">
    <source>
        <dbReference type="Proteomes" id="UP001295444"/>
    </source>
</evidence>
<feature type="transmembrane region" description="Helical" evidence="6">
    <location>
        <begin position="427"/>
        <end position="447"/>
    </location>
</feature>
<keyword evidence="8" id="KW-1185">Reference proteome</keyword>
<feature type="transmembrane region" description="Helical" evidence="6">
    <location>
        <begin position="134"/>
        <end position="153"/>
    </location>
</feature>
<comment type="subcellular location">
    <subcellularLocation>
        <location evidence="1">Membrane</location>
        <topology evidence="1">Multi-pass membrane protein</topology>
    </subcellularLocation>
</comment>
<evidence type="ECO:0000256" key="5">
    <source>
        <dbReference type="SAM" id="MobiDB-lite"/>
    </source>
</evidence>
<dbReference type="Proteomes" id="UP001295444">
    <property type="component" value="Chromosome 12"/>
</dbReference>
<gene>
    <name evidence="7" type="ORF">PECUL_23A046291</name>
</gene>
<feature type="transmembrane region" description="Helical" evidence="6">
    <location>
        <begin position="371"/>
        <end position="394"/>
    </location>
</feature>
<accession>A0AAD1TCY1</accession>
<evidence type="ECO:0000256" key="1">
    <source>
        <dbReference type="ARBA" id="ARBA00004141"/>
    </source>
</evidence>
<feature type="transmembrane region" description="Helical" evidence="6">
    <location>
        <begin position="400"/>
        <end position="420"/>
    </location>
</feature>
<feature type="transmembrane region" description="Helical" evidence="6">
    <location>
        <begin position="159"/>
        <end position="179"/>
    </location>
</feature>
<dbReference type="GO" id="GO:0016020">
    <property type="term" value="C:membrane"/>
    <property type="evidence" value="ECO:0007669"/>
    <property type="project" value="UniProtKB-SubCell"/>
</dbReference>
<keyword evidence="3 6" id="KW-1133">Transmembrane helix</keyword>
<dbReference type="EMBL" id="OW240923">
    <property type="protein sequence ID" value="CAH2324363.1"/>
    <property type="molecule type" value="Genomic_DNA"/>
</dbReference>
<evidence type="ECO:0000256" key="3">
    <source>
        <dbReference type="ARBA" id="ARBA00022989"/>
    </source>
</evidence>
<evidence type="ECO:0000313" key="7">
    <source>
        <dbReference type="EMBL" id="CAH2324363.1"/>
    </source>
</evidence>
<feature type="transmembrane region" description="Helical" evidence="6">
    <location>
        <begin position="342"/>
        <end position="366"/>
    </location>
</feature>
<dbReference type="InterPro" id="IPR005828">
    <property type="entry name" value="MFS_sugar_transport-like"/>
</dbReference>
<feature type="region of interest" description="Disordered" evidence="5">
    <location>
        <begin position="540"/>
        <end position="559"/>
    </location>
</feature>
<feature type="transmembrane region" description="Helical" evidence="6">
    <location>
        <begin position="220"/>
        <end position="242"/>
    </location>
</feature>
<dbReference type="SUPFAM" id="SSF103473">
    <property type="entry name" value="MFS general substrate transporter"/>
    <property type="match status" value="1"/>
</dbReference>
<evidence type="ECO:0000256" key="6">
    <source>
        <dbReference type="SAM" id="Phobius"/>
    </source>
</evidence>